<reference evidence="1 2" key="1">
    <citation type="submission" date="2019-08" db="EMBL/GenBank/DDBJ databases">
        <title>Draft genome sequences of two oriental melons (Cucumis melo L. var makuwa).</title>
        <authorList>
            <person name="Kwon S.-Y."/>
        </authorList>
    </citation>
    <scope>NUCLEOTIDE SEQUENCE [LARGE SCALE GENOMIC DNA]</scope>
    <source>
        <strain evidence="2">cv. SW 3</strain>
        <tissue evidence="1">Leaf</tissue>
    </source>
</reference>
<organism evidence="1 2">
    <name type="scientific">Cucumis melo var. makuwa</name>
    <name type="common">Oriental melon</name>
    <dbReference type="NCBI Taxonomy" id="1194695"/>
    <lineage>
        <taxon>Eukaryota</taxon>
        <taxon>Viridiplantae</taxon>
        <taxon>Streptophyta</taxon>
        <taxon>Embryophyta</taxon>
        <taxon>Tracheophyta</taxon>
        <taxon>Spermatophyta</taxon>
        <taxon>Magnoliopsida</taxon>
        <taxon>eudicotyledons</taxon>
        <taxon>Gunneridae</taxon>
        <taxon>Pentapetalae</taxon>
        <taxon>rosids</taxon>
        <taxon>fabids</taxon>
        <taxon>Cucurbitales</taxon>
        <taxon>Cucurbitaceae</taxon>
        <taxon>Benincaseae</taxon>
        <taxon>Cucumis</taxon>
    </lineage>
</organism>
<dbReference type="EMBL" id="SSTE01008657">
    <property type="protein sequence ID" value="KAA0054869.1"/>
    <property type="molecule type" value="Genomic_DNA"/>
</dbReference>
<accession>A0A5A7UN22</accession>
<protein>
    <submittedName>
        <fullName evidence="1">Uncharacterized protein</fullName>
    </submittedName>
</protein>
<proteinExistence type="predicted"/>
<gene>
    <name evidence="1" type="ORF">E6C27_scaffold406G00880</name>
</gene>
<evidence type="ECO:0000313" key="2">
    <source>
        <dbReference type="Proteomes" id="UP000321393"/>
    </source>
</evidence>
<name>A0A5A7UN22_CUCMM</name>
<evidence type="ECO:0000313" key="1">
    <source>
        <dbReference type="EMBL" id="KAA0054869.1"/>
    </source>
</evidence>
<dbReference type="AlphaFoldDB" id="A0A5A7UN22"/>
<sequence>MMCDDIIGNVALVESVGKIFIASFSQLSDYYENVLKDGITYYDVSTSAASENWPCDFGLFKKLIVDSILVGKNVVSNNIQDDDVCGDIFVLNDYANVSNVEKDDVTVGHVDVKYVVRKRINAKKVVVALSHKIVLNIDLSWCCIRIQAID</sequence>
<dbReference type="Proteomes" id="UP000321393">
    <property type="component" value="Unassembled WGS sequence"/>
</dbReference>
<comment type="caution">
    <text evidence="1">The sequence shown here is derived from an EMBL/GenBank/DDBJ whole genome shotgun (WGS) entry which is preliminary data.</text>
</comment>